<keyword evidence="17" id="KW-0472">Membrane</keyword>
<dbReference type="SUPFAM" id="SSF54648">
    <property type="entry name" value="DLC"/>
    <property type="match status" value="1"/>
</dbReference>
<evidence type="ECO:0000256" key="7">
    <source>
        <dbReference type="ARBA" id="ARBA00022490"/>
    </source>
</evidence>
<dbReference type="PRINTS" id="PR00463">
    <property type="entry name" value="EP450I"/>
</dbReference>
<dbReference type="GO" id="GO:0043935">
    <property type="term" value="P:sexual sporulation resulting in formation of a cellular spore"/>
    <property type="evidence" value="ECO:0007669"/>
    <property type="project" value="UniProtKB-ARBA"/>
</dbReference>
<evidence type="ECO:0000256" key="22">
    <source>
        <dbReference type="PIRSR" id="PIRSR602401-1"/>
    </source>
</evidence>
<dbReference type="InterPro" id="IPR001372">
    <property type="entry name" value="Dynein_light_chain_typ-1/2"/>
</dbReference>
<comment type="cofactor">
    <cofactor evidence="1 22">
        <name>heme</name>
        <dbReference type="ChEBI" id="CHEBI:30413"/>
    </cofactor>
</comment>
<proteinExistence type="inferred from homology"/>
<feature type="binding site" description="axial binding residue" evidence="22">
    <location>
        <position position="183"/>
    </location>
    <ligand>
        <name>heme</name>
        <dbReference type="ChEBI" id="CHEBI:30413"/>
    </ligand>
    <ligandPart>
        <name>Fe</name>
        <dbReference type="ChEBI" id="CHEBI:18248"/>
    </ligandPart>
</feature>
<keyword evidence="8 22" id="KW-0349">Heme</keyword>
<accession>A0A1Q3DXU5</accession>
<evidence type="ECO:0000256" key="11">
    <source>
        <dbReference type="ARBA" id="ARBA00022723"/>
    </source>
</evidence>
<evidence type="ECO:0000256" key="13">
    <source>
        <dbReference type="ARBA" id="ARBA00023002"/>
    </source>
</evidence>
<feature type="region of interest" description="Disordered" evidence="23">
    <location>
        <begin position="250"/>
        <end position="269"/>
    </location>
</feature>
<dbReference type="SUPFAM" id="SSF48264">
    <property type="entry name" value="Cytochrome P450"/>
    <property type="match status" value="1"/>
</dbReference>
<dbReference type="InterPro" id="IPR001128">
    <property type="entry name" value="Cyt_P450"/>
</dbReference>
<keyword evidence="9" id="KW-0812">Transmembrane</keyword>
<evidence type="ECO:0000256" key="5">
    <source>
        <dbReference type="ARBA" id="ARBA00010156"/>
    </source>
</evidence>
<dbReference type="PRINTS" id="PR00385">
    <property type="entry name" value="P450"/>
</dbReference>
<evidence type="ECO:0000256" key="21">
    <source>
        <dbReference type="ARBA" id="ARBA00055833"/>
    </source>
</evidence>
<evidence type="ECO:0000256" key="12">
    <source>
        <dbReference type="ARBA" id="ARBA00022989"/>
    </source>
</evidence>
<reference evidence="24 25" key="1">
    <citation type="submission" date="2016-08" db="EMBL/GenBank/DDBJ databases">
        <authorList>
            <consortium name="Lentinula edodes genome sequencing consortium"/>
            <person name="Sakamoto Y."/>
            <person name="Nakade K."/>
            <person name="Sato S."/>
            <person name="Yoshida Y."/>
            <person name="Miyazaki K."/>
            <person name="Natsume S."/>
            <person name="Konno N."/>
        </authorList>
    </citation>
    <scope>NUCLEOTIDE SEQUENCE [LARGE SCALE GENOMIC DNA]</scope>
    <source>
        <strain evidence="24 25">NBRC 111202</strain>
    </source>
</reference>
<keyword evidence="15" id="KW-0243">Dynein</keyword>
<dbReference type="CDD" id="cd21452">
    <property type="entry name" value="DLC-like_DYNLL1_DYNLL2"/>
    <property type="match status" value="1"/>
</dbReference>
<evidence type="ECO:0000256" key="19">
    <source>
        <dbReference type="ARBA" id="ARBA00023180"/>
    </source>
</evidence>
<protein>
    <submittedName>
        <fullName evidence="24">Cytochrome p450</fullName>
    </submittedName>
</protein>
<keyword evidence="16" id="KW-0503">Monooxygenase</keyword>
<comment type="similarity">
    <text evidence="6">Belongs to the cytochrome P450 family.</text>
</comment>
<keyword evidence="20" id="KW-0206">Cytoskeleton</keyword>
<dbReference type="PROSITE" id="PS01239">
    <property type="entry name" value="DYNEIN_LIGHT_1"/>
    <property type="match status" value="1"/>
</dbReference>
<dbReference type="Gene3D" id="1.10.630.10">
    <property type="entry name" value="Cytochrome P450"/>
    <property type="match status" value="1"/>
</dbReference>
<organism evidence="24 25">
    <name type="scientific">Lentinula edodes</name>
    <name type="common">Shiitake mushroom</name>
    <name type="synonym">Lentinus edodes</name>
    <dbReference type="NCBI Taxonomy" id="5353"/>
    <lineage>
        <taxon>Eukaryota</taxon>
        <taxon>Fungi</taxon>
        <taxon>Dikarya</taxon>
        <taxon>Basidiomycota</taxon>
        <taxon>Agaricomycotina</taxon>
        <taxon>Agaricomycetes</taxon>
        <taxon>Agaricomycetidae</taxon>
        <taxon>Agaricales</taxon>
        <taxon>Marasmiineae</taxon>
        <taxon>Omphalotaceae</taxon>
        <taxon>Lentinula</taxon>
    </lineage>
</organism>
<reference evidence="24 25" key="2">
    <citation type="submission" date="2017-02" db="EMBL/GenBank/DDBJ databases">
        <title>A genome survey and senescence transcriptome analysis in Lentinula edodes.</title>
        <authorList>
            <person name="Sakamoto Y."/>
            <person name="Nakade K."/>
            <person name="Sato S."/>
            <person name="Yoshida Y."/>
            <person name="Miyazaki K."/>
            <person name="Natsume S."/>
            <person name="Konno N."/>
        </authorList>
    </citation>
    <scope>NUCLEOTIDE SEQUENCE [LARGE SCALE GENOMIC DNA]</scope>
    <source>
        <strain evidence="24 25">NBRC 111202</strain>
    </source>
</reference>
<evidence type="ECO:0000256" key="8">
    <source>
        <dbReference type="ARBA" id="ARBA00022617"/>
    </source>
</evidence>
<evidence type="ECO:0000256" key="14">
    <source>
        <dbReference type="ARBA" id="ARBA00023004"/>
    </source>
</evidence>
<sequence>MFEKLSYDVQKQINAGDEATSVAGKLLQDNGVKGFFEAAWNLASIYSAGAETTAGQLAWFMQAMILYSEAQRLAQEEIDRVVGPYRLPTFDDYEHLPYIRATVKEILRWRGVSPIGLPHRLIQDDYYEGYLLPKDTICFAIYGDDAEHFNPGRFLDENGNLESSIVDTRDEGHASYGFGKRICVGRHVANNSLFIHIAFLLWAFNITAEVDVGGHSDLPDSLQCKEGLIVRPITASGFLLSTKMTDKLDAPTSSSTDAGSGKGAPDGASVPKAIIKNVDMSEEMQQESVDIASAALEKYNIEKDIAAQIKKEFDRRHGPTWHVVVGKNFGSYVTHETKHFIYFYVGSLAILIWKS</sequence>
<keyword evidence="7" id="KW-0963">Cytoplasm</keyword>
<dbReference type="SMART" id="SM01375">
    <property type="entry name" value="Dynein_light"/>
    <property type="match status" value="1"/>
</dbReference>
<comment type="subcellular location">
    <subcellularLocation>
        <location evidence="3">Cytoplasm</location>
        <location evidence="3">Cytoskeleton</location>
    </subcellularLocation>
    <subcellularLocation>
        <location evidence="2">Membrane</location>
        <topology evidence="2">Single-pass membrane protein</topology>
    </subcellularLocation>
</comment>
<dbReference type="GO" id="GO:0004497">
    <property type="term" value="F:monooxygenase activity"/>
    <property type="evidence" value="ECO:0007669"/>
    <property type="project" value="UniProtKB-KW"/>
</dbReference>
<comment type="pathway">
    <text evidence="4">Secondary metabolite biosynthesis.</text>
</comment>
<dbReference type="Gene3D" id="3.30.740.10">
    <property type="entry name" value="Protein Inhibitor Of Neuronal Nitric Oxide Synthase"/>
    <property type="match status" value="1"/>
</dbReference>
<keyword evidence="11 22" id="KW-0479">Metal-binding</keyword>
<evidence type="ECO:0000256" key="1">
    <source>
        <dbReference type="ARBA" id="ARBA00001971"/>
    </source>
</evidence>
<dbReference type="PANTHER" id="PTHR46300:SF2">
    <property type="entry name" value="CYTOCHROME P450 MONOOXYGENASE ALNH-RELATED"/>
    <property type="match status" value="1"/>
</dbReference>
<dbReference type="EMBL" id="BDGU01000018">
    <property type="protein sequence ID" value="GAV99745.1"/>
    <property type="molecule type" value="Genomic_DNA"/>
</dbReference>
<evidence type="ECO:0000256" key="17">
    <source>
        <dbReference type="ARBA" id="ARBA00023136"/>
    </source>
</evidence>
<name>A0A1Q3DXU5_LENED</name>
<dbReference type="STRING" id="5353.A0A1Q3DXU5"/>
<dbReference type="AlphaFoldDB" id="A0A1Q3DXU5"/>
<dbReference type="Pfam" id="PF01221">
    <property type="entry name" value="Dynein_light"/>
    <property type="match status" value="1"/>
</dbReference>
<dbReference type="InterPro" id="IPR002401">
    <property type="entry name" value="Cyt_P450_E_grp-I"/>
</dbReference>
<dbReference type="InterPro" id="IPR050364">
    <property type="entry name" value="Cytochrome_P450_fung"/>
</dbReference>
<comment type="similarity">
    <text evidence="5">Belongs to the dynein light chain family.</text>
</comment>
<dbReference type="Pfam" id="PF00067">
    <property type="entry name" value="p450"/>
    <property type="match status" value="1"/>
</dbReference>
<keyword evidence="19" id="KW-0325">Glycoprotein</keyword>
<comment type="caution">
    <text evidence="24">The sequence shown here is derived from an EMBL/GenBank/DDBJ whole genome shotgun (WGS) entry which is preliminary data.</text>
</comment>
<dbReference type="Proteomes" id="UP000188533">
    <property type="component" value="Unassembled WGS sequence"/>
</dbReference>
<dbReference type="GO" id="GO:0016020">
    <property type="term" value="C:membrane"/>
    <property type="evidence" value="ECO:0007669"/>
    <property type="project" value="UniProtKB-SubCell"/>
</dbReference>
<keyword evidence="14 22" id="KW-0408">Iron</keyword>
<comment type="function">
    <text evidence="21">Acts as one of several non-catalytic accessory components of the cytoplasmic dynein complex that are thought to be involved in linking dynein to cargos and to adapter proteins that regulate dynein function. Cytoplasmic dynein 1 acts as a motor for the intracellular retrograde motility of vesicles and organelles along microtubules. May play a role in changing or maintaining the spatial distribution of cytoskeletal structures. Also a component of the nuclear pore complex.</text>
</comment>
<keyword evidence="18" id="KW-0505">Motor protein</keyword>
<dbReference type="FunFam" id="3.30.740.10:FF:000001">
    <property type="entry name" value="Dynein light chain"/>
    <property type="match status" value="1"/>
</dbReference>
<keyword evidence="12" id="KW-1133">Transmembrane helix</keyword>
<dbReference type="GO" id="GO:0016705">
    <property type="term" value="F:oxidoreductase activity, acting on paired donors, with incorporation or reduction of molecular oxygen"/>
    <property type="evidence" value="ECO:0007669"/>
    <property type="project" value="InterPro"/>
</dbReference>
<evidence type="ECO:0000313" key="24">
    <source>
        <dbReference type="EMBL" id="GAV99745.1"/>
    </source>
</evidence>
<evidence type="ECO:0000256" key="3">
    <source>
        <dbReference type="ARBA" id="ARBA00004245"/>
    </source>
</evidence>
<dbReference type="GO" id="GO:0020037">
    <property type="term" value="F:heme binding"/>
    <property type="evidence" value="ECO:0007669"/>
    <property type="project" value="InterPro"/>
</dbReference>
<evidence type="ECO:0000256" key="15">
    <source>
        <dbReference type="ARBA" id="ARBA00023017"/>
    </source>
</evidence>
<evidence type="ECO:0000256" key="9">
    <source>
        <dbReference type="ARBA" id="ARBA00022692"/>
    </source>
</evidence>
<keyword evidence="13" id="KW-0560">Oxidoreductase</keyword>
<gene>
    <name evidence="24" type="ORF">LENED_001224</name>
</gene>
<dbReference type="InterPro" id="IPR019763">
    <property type="entry name" value="Dynein_light_1/2_CS"/>
</dbReference>
<evidence type="ECO:0000256" key="23">
    <source>
        <dbReference type="SAM" id="MobiDB-lite"/>
    </source>
</evidence>
<evidence type="ECO:0000256" key="4">
    <source>
        <dbReference type="ARBA" id="ARBA00005179"/>
    </source>
</evidence>
<dbReference type="InterPro" id="IPR037177">
    <property type="entry name" value="DLC_sf"/>
</dbReference>
<dbReference type="GO" id="GO:0030286">
    <property type="term" value="C:dynein complex"/>
    <property type="evidence" value="ECO:0007669"/>
    <property type="project" value="UniProtKB-KW"/>
</dbReference>
<dbReference type="PANTHER" id="PTHR46300">
    <property type="entry name" value="P450, PUTATIVE (EUROFUNG)-RELATED-RELATED"/>
    <property type="match status" value="1"/>
</dbReference>
<evidence type="ECO:0000256" key="16">
    <source>
        <dbReference type="ARBA" id="ARBA00023033"/>
    </source>
</evidence>
<keyword evidence="25" id="KW-1185">Reference proteome</keyword>
<evidence type="ECO:0000256" key="10">
    <source>
        <dbReference type="ARBA" id="ARBA00022701"/>
    </source>
</evidence>
<evidence type="ECO:0000256" key="18">
    <source>
        <dbReference type="ARBA" id="ARBA00023175"/>
    </source>
</evidence>
<evidence type="ECO:0000313" key="25">
    <source>
        <dbReference type="Proteomes" id="UP000188533"/>
    </source>
</evidence>
<dbReference type="InterPro" id="IPR036396">
    <property type="entry name" value="Cyt_P450_sf"/>
</dbReference>
<evidence type="ECO:0000256" key="2">
    <source>
        <dbReference type="ARBA" id="ARBA00004167"/>
    </source>
</evidence>
<evidence type="ECO:0000256" key="20">
    <source>
        <dbReference type="ARBA" id="ARBA00023212"/>
    </source>
</evidence>
<dbReference type="GO" id="GO:0030473">
    <property type="term" value="P:nuclear migration along microtubule"/>
    <property type="evidence" value="ECO:0007669"/>
    <property type="project" value="UniProtKB-ARBA"/>
</dbReference>
<dbReference type="GO" id="GO:0005874">
    <property type="term" value="C:microtubule"/>
    <property type="evidence" value="ECO:0007669"/>
    <property type="project" value="UniProtKB-KW"/>
</dbReference>
<evidence type="ECO:0000256" key="6">
    <source>
        <dbReference type="ARBA" id="ARBA00010617"/>
    </source>
</evidence>
<keyword evidence="10" id="KW-0493">Microtubule</keyword>
<dbReference type="GO" id="GO:0005506">
    <property type="term" value="F:iron ion binding"/>
    <property type="evidence" value="ECO:0007669"/>
    <property type="project" value="InterPro"/>
</dbReference>